<gene>
    <name evidence="13 16" type="primary">flhB</name>
    <name evidence="15" type="ORF">AM363_07685</name>
    <name evidence="18" type="ORF">B9P89_23960</name>
    <name evidence="17" type="ORF">KV121_003495</name>
    <name evidence="16" type="ORF">KY227_003716</name>
</gene>
<evidence type="ECO:0000256" key="13">
    <source>
        <dbReference type="RuleBase" id="RU364091"/>
    </source>
</evidence>
<dbReference type="EMBL" id="ABBJDF010000022">
    <property type="protein sequence ID" value="EHT9940604.1"/>
    <property type="molecule type" value="Genomic_DNA"/>
</dbReference>
<evidence type="ECO:0000256" key="11">
    <source>
        <dbReference type="ARBA" id="ARBA00023225"/>
    </source>
</evidence>
<dbReference type="GO" id="GO:0044780">
    <property type="term" value="P:bacterial-type flagellum assembly"/>
    <property type="evidence" value="ECO:0007669"/>
    <property type="project" value="InterPro"/>
</dbReference>
<dbReference type="SUPFAM" id="SSF160544">
    <property type="entry name" value="EscU C-terminal domain-like"/>
    <property type="match status" value="1"/>
</dbReference>
<dbReference type="Proteomes" id="UP000263627">
    <property type="component" value="Chromosome"/>
</dbReference>
<dbReference type="NCBIfam" id="TIGR00328">
    <property type="entry name" value="flhB"/>
    <property type="match status" value="1"/>
</dbReference>
<dbReference type="FunFam" id="3.40.1690.10:FF:000001">
    <property type="entry name" value="Flagellar biosynthetic protein FlhB"/>
    <property type="match status" value="1"/>
</dbReference>
<feature type="region of interest" description="Disordered" evidence="14">
    <location>
        <begin position="1"/>
        <end position="27"/>
    </location>
</feature>
<dbReference type="PRINTS" id="PR00950">
    <property type="entry name" value="TYPE3IMSPROT"/>
</dbReference>
<evidence type="ECO:0000256" key="1">
    <source>
        <dbReference type="ARBA" id="ARBA00004651"/>
    </source>
</evidence>
<keyword evidence="11 13" id="KW-1006">Bacterial flagellum protein export</keyword>
<dbReference type="GO" id="GO:0005886">
    <property type="term" value="C:plasma membrane"/>
    <property type="evidence" value="ECO:0007669"/>
    <property type="project" value="UniProtKB-SubCell"/>
</dbReference>
<evidence type="ECO:0000256" key="3">
    <source>
        <dbReference type="ARBA" id="ARBA00021622"/>
    </source>
</evidence>
<dbReference type="Proteomes" id="UP000885148">
    <property type="component" value="Unassembled WGS sequence"/>
</dbReference>
<dbReference type="InterPro" id="IPR029025">
    <property type="entry name" value="T3SS_substrate_exporter_C"/>
</dbReference>
<evidence type="ECO:0000256" key="7">
    <source>
        <dbReference type="ARBA" id="ARBA00022795"/>
    </source>
</evidence>
<evidence type="ECO:0000256" key="2">
    <source>
        <dbReference type="ARBA" id="ARBA00010690"/>
    </source>
</evidence>
<dbReference type="PANTHER" id="PTHR30531:SF12">
    <property type="entry name" value="FLAGELLAR BIOSYNTHETIC PROTEIN FLHB"/>
    <property type="match status" value="1"/>
</dbReference>
<evidence type="ECO:0000313" key="15">
    <source>
        <dbReference type="EMBL" id="AXZ46843.1"/>
    </source>
</evidence>
<feature type="compositionally biased region" description="Basic and acidic residues" evidence="14">
    <location>
        <begin position="1"/>
        <end position="14"/>
    </location>
</feature>
<evidence type="ECO:0000256" key="10">
    <source>
        <dbReference type="ARBA" id="ARBA00023136"/>
    </source>
</evidence>
<dbReference type="GO" id="GO:0009306">
    <property type="term" value="P:protein secretion"/>
    <property type="evidence" value="ECO:0007669"/>
    <property type="project" value="InterPro"/>
</dbReference>
<keyword evidence="18" id="KW-0282">Flagellum</keyword>
<dbReference type="Gene3D" id="3.40.1690.10">
    <property type="entry name" value="secretion proteins EscU"/>
    <property type="match status" value="1"/>
</dbReference>
<reference evidence="17" key="5">
    <citation type="submission" date="2021-07" db="EMBL/GenBank/DDBJ databases">
        <authorList>
            <consortium name="NCBI Pathogen Detection Project"/>
        </authorList>
    </citation>
    <scope>NUCLEOTIDE SEQUENCE</scope>
    <source>
        <strain evidence="17">91871</strain>
    </source>
</reference>
<name>A0A133L7D2_CITFR</name>
<reference evidence="17" key="2">
    <citation type="journal article" date="2018" name="Genome Biol.">
        <title>SKESA: strategic k-mer extension for scrupulous assemblies.</title>
        <authorList>
            <person name="Souvorov A."/>
            <person name="Agarwala R."/>
            <person name="Lipman D.J."/>
        </authorList>
    </citation>
    <scope>NUCLEOTIDE SEQUENCE</scope>
    <source>
        <strain evidence="17">91871</strain>
    </source>
</reference>
<evidence type="ECO:0000256" key="14">
    <source>
        <dbReference type="SAM" id="MobiDB-lite"/>
    </source>
</evidence>
<dbReference type="GeneID" id="87002591"/>
<dbReference type="PANTHER" id="PTHR30531">
    <property type="entry name" value="FLAGELLAR BIOSYNTHETIC PROTEIN FLHB"/>
    <property type="match status" value="1"/>
</dbReference>
<evidence type="ECO:0000256" key="5">
    <source>
        <dbReference type="ARBA" id="ARBA00022475"/>
    </source>
</evidence>
<keyword evidence="10 13" id="KW-0472">Membrane</keyword>
<organism evidence="18 19">
    <name type="scientific">Citrobacter freundii</name>
    <dbReference type="NCBI Taxonomy" id="546"/>
    <lineage>
        <taxon>Bacteria</taxon>
        <taxon>Pseudomonadati</taxon>
        <taxon>Pseudomonadota</taxon>
        <taxon>Gammaproteobacteria</taxon>
        <taxon>Enterobacterales</taxon>
        <taxon>Enterobacteriaceae</taxon>
        <taxon>Citrobacter</taxon>
        <taxon>Citrobacter freundii complex</taxon>
    </lineage>
</organism>
<dbReference type="Pfam" id="PF01312">
    <property type="entry name" value="Bac_export_2"/>
    <property type="match status" value="1"/>
</dbReference>
<protein>
    <recommendedName>
        <fullName evidence="3 13">Flagellar biosynthetic protein FlhB</fullName>
    </recommendedName>
</protein>
<feature type="transmembrane region" description="Helical" evidence="13">
    <location>
        <begin position="151"/>
        <end position="171"/>
    </location>
</feature>
<reference evidence="15 20" key="3">
    <citation type="submission" date="2018-09" db="EMBL/GenBank/DDBJ databases">
        <title>Whole genome sequencing of Citrobacter freundii AR_0116.</title>
        <authorList>
            <person name="Conlan S."/>
            <person name="Thomas P.J."/>
            <person name="Mullikin J."/>
            <person name="Frank K.M."/>
            <person name="Segre J.A."/>
        </authorList>
    </citation>
    <scope>NUCLEOTIDE SEQUENCE [LARGE SCALE GENOMIC DNA]</scope>
    <source>
        <strain evidence="15 20">AR_0116</strain>
    </source>
</reference>
<comment type="subcellular location">
    <subcellularLocation>
        <location evidence="1">Cell membrane</location>
        <topology evidence="1">Multi-pass membrane protein</topology>
    </subcellularLocation>
</comment>
<keyword evidence="8 13" id="KW-0653">Protein transport</keyword>
<dbReference type="EMBL" id="NEFA01000042">
    <property type="protein sequence ID" value="OYQ97024.1"/>
    <property type="molecule type" value="Genomic_DNA"/>
</dbReference>
<accession>A0A133L7D2</accession>
<dbReference type="Proteomes" id="UP000215827">
    <property type="component" value="Unassembled WGS sequence"/>
</dbReference>
<keyword evidence="18" id="KW-0966">Cell projection</keyword>
<evidence type="ECO:0000313" key="19">
    <source>
        <dbReference type="Proteomes" id="UP000215827"/>
    </source>
</evidence>
<keyword evidence="9 13" id="KW-1133">Transmembrane helix</keyword>
<feature type="transmembrane region" description="Helical" evidence="13">
    <location>
        <begin position="91"/>
        <end position="115"/>
    </location>
</feature>
<dbReference type="AlphaFoldDB" id="A0A133L7D2"/>
<dbReference type="Gene3D" id="6.10.250.2080">
    <property type="match status" value="1"/>
</dbReference>
<dbReference type="RefSeq" id="WP_016149596.1">
    <property type="nucleotide sequence ID" value="NZ_CAYALR010000017.1"/>
</dbReference>
<keyword evidence="5 13" id="KW-1003">Cell membrane</keyword>
<evidence type="ECO:0000313" key="16">
    <source>
        <dbReference type="EMBL" id="EHT9940604.1"/>
    </source>
</evidence>
<evidence type="ECO:0000256" key="9">
    <source>
        <dbReference type="ARBA" id="ARBA00022989"/>
    </source>
</evidence>
<evidence type="ECO:0000256" key="8">
    <source>
        <dbReference type="ARBA" id="ARBA00022927"/>
    </source>
</evidence>
<dbReference type="EMBL" id="CP032184">
    <property type="protein sequence ID" value="AXZ46843.1"/>
    <property type="molecule type" value="Genomic_DNA"/>
</dbReference>
<evidence type="ECO:0000313" key="17">
    <source>
        <dbReference type="EMBL" id="HBH7043398.1"/>
    </source>
</evidence>
<keyword evidence="6 13" id="KW-0812">Transmembrane</keyword>
<comment type="function">
    <text evidence="12 13">Required for formation of the rod structure in the basal body of the flagellar apparatus. Together with FliI and FliH, may constitute the export apparatus of flagellin.</text>
</comment>
<evidence type="ECO:0000256" key="12">
    <source>
        <dbReference type="ARBA" id="ARBA00025078"/>
    </source>
</evidence>
<dbReference type="InterPro" id="IPR006135">
    <property type="entry name" value="T3SS_substrate_exporter"/>
</dbReference>
<evidence type="ECO:0000256" key="6">
    <source>
        <dbReference type="ARBA" id="ARBA00022692"/>
    </source>
</evidence>
<feature type="transmembrane region" description="Helical" evidence="13">
    <location>
        <begin position="191"/>
        <end position="210"/>
    </location>
</feature>
<evidence type="ECO:0000313" key="20">
    <source>
        <dbReference type="Proteomes" id="UP000263627"/>
    </source>
</evidence>
<keyword evidence="18" id="KW-0969">Cilium</keyword>
<evidence type="ECO:0000256" key="4">
    <source>
        <dbReference type="ARBA" id="ARBA00022448"/>
    </source>
</evidence>
<reference evidence="16" key="4">
    <citation type="submission" date="2021-07" db="EMBL/GenBank/DDBJ databases">
        <authorList>
            <consortium name="Clinical and Environmental Microbiology Branch: Whole genome sequencing antimicrobial resistance pathogens in the healthcare setting"/>
        </authorList>
    </citation>
    <scope>NUCLEOTIDE SEQUENCE</scope>
    <source>
        <strain evidence="16">2021DK-00049</strain>
    </source>
</reference>
<sequence>MADNSSEEKTEKPSAQKLRKARQEGQIPRSKDMGLAASLFAAFMVISSSFPWYEDFVRESFISVHQYAQNINDPDIIGQFLEHHLLILGKFILTLLPMPVAALFASLVPGGWLFLPKKILPDFSKLSPIKGIGRLFSTDHLVDTGKMTLKAIVLLVMLWISVRNNVAAFLGLQELHFKQAISDGLALYSSIMRNFVILFVFFAVIDVPLAKKMFTKGLKMTKQEVKEEYKNQEGKPEVKARIRRLQRQMAMGQIRKVVPKADVVITNPTHYAVALQYDQSRAAAPFVVAKGTDEIALYIRQVAAESNIEIVEFPKLARSVYYTTQVNQQIPFQLYRAIAHVLTYVLQMKHWRDGSQTRPSLNRHISIPKEVLKLDAENN</sequence>
<reference evidence="18 19" key="1">
    <citation type="submission" date="2017-04" db="EMBL/GenBank/DDBJ databases">
        <title>Emergence of KPC-2-producing Citrobacter isolates from sediments of a Chinese river.</title>
        <authorList>
            <person name="Zheng B."/>
        </authorList>
    </citation>
    <scope>NUCLEOTIDE SEQUENCE [LARGE SCALE GENOMIC DNA]</scope>
    <source>
        <strain evidence="18 19">C191</strain>
    </source>
</reference>
<feature type="transmembrane region" description="Helical" evidence="13">
    <location>
        <begin position="33"/>
        <end position="53"/>
    </location>
</feature>
<keyword evidence="4 13" id="KW-0813">Transport</keyword>
<proteinExistence type="inferred from homology"/>
<dbReference type="EMBL" id="DAESCB010000012">
    <property type="protein sequence ID" value="HBH7043398.1"/>
    <property type="molecule type" value="Genomic_DNA"/>
</dbReference>
<comment type="similarity">
    <text evidence="2 13">Belongs to the type III secretion exporter family.</text>
</comment>
<keyword evidence="7 13" id="KW-1005">Bacterial flagellum biogenesis</keyword>
<evidence type="ECO:0000313" key="18">
    <source>
        <dbReference type="EMBL" id="OYQ97024.1"/>
    </source>
</evidence>
<dbReference type="InterPro" id="IPR006136">
    <property type="entry name" value="FlhB"/>
</dbReference>